<dbReference type="InterPro" id="IPR013762">
    <property type="entry name" value="Integrase-like_cat_sf"/>
</dbReference>
<keyword evidence="2" id="KW-0233">DNA recombination</keyword>
<dbReference type="GO" id="GO:0003677">
    <property type="term" value="F:DNA binding"/>
    <property type="evidence" value="ECO:0007669"/>
    <property type="project" value="UniProtKB-UniRule"/>
</dbReference>
<evidence type="ECO:0000259" key="5">
    <source>
        <dbReference type="PROSITE" id="PS51898"/>
    </source>
</evidence>
<dbReference type="InterPro" id="IPR002104">
    <property type="entry name" value="Integrase_catalytic"/>
</dbReference>
<dbReference type="PANTHER" id="PTHR34605">
    <property type="entry name" value="PHAGE_INTEGRASE DOMAIN-CONTAINING PROTEIN"/>
    <property type="match status" value="1"/>
</dbReference>
<dbReference type="PROSITE" id="PS51900">
    <property type="entry name" value="CB"/>
    <property type="match status" value="1"/>
</dbReference>
<dbReference type="Proteomes" id="UP000230886">
    <property type="component" value="Unassembled WGS sequence"/>
</dbReference>
<keyword evidence="1 3" id="KW-0238">DNA-binding</keyword>
<dbReference type="InterPro" id="IPR044068">
    <property type="entry name" value="CB"/>
</dbReference>
<evidence type="ECO:0000256" key="2">
    <source>
        <dbReference type="ARBA" id="ARBA00023172"/>
    </source>
</evidence>
<proteinExistence type="predicted"/>
<comment type="caution">
    <text evidence="7">The sequence shown here is derived from an EMBL/GenBank/DDBJ whole genome shotgun (WGS) entry which is preliminary data.</text>
</comment>
<feature type="domain" description="Tyr recombinase" evidence="5">
    <location>
        <begin position="143"/>
        <end position="384"/>
    </location>
</feature>
<feature type="domain" description="Core-binding (CB)" evidence="6">
    <location>
        <begin position="28"/>
        <end position="113"/>
    </location>
</feature>
<evidence type="ECO:0000259" key="6">
    <source>
        <dbReference type="PROSITE" id="PS51900"/>
    </source>
</evidence>
<dbReference type="CDD" id="cd00799">
    <property type="entry name" value="INT_Cre_C"/>
    <property type="match status" value="1"/>
</dbReference>
<reference evidence="7 8" key="1">
    <citation type="submission" date="2017-07" db="EMBL/GenBank/DDBJ databases">
        <title>Draft sequence of Rhodococcus enclensis 23b-28.</title>
        <authorList>
            <person name="Besaury L."/>
            <person name="Sancelme M."/>
            <person name="Amato P."/>
            <person name="Lallement A."/>
            <person name="Delort A.-M."/>
        </authorList>
    </citation>
    <scope>NUCLEOTIDE SEQUENCE [LARGE SCALE GENOMIC DNA]</scope>
    <source>
        <strain evidence="7 8">23b-28</strain>
    </source>
</reference>
<dbReference type="GO" id="GO:0006310">
    <property type="term" value="P:DNA recombination"/>
    <property type="evidence" value="ECO:0007669"/>
    <property type="project" value="UniProtKB-KW"/>
</dbReference>
<dbReference type="Gene3D" id="1.10.443.10">
    <property type="entry name" value="Intergrase catalytic core"/>
    <property type="match status" value="1"/>
</dbReference>
<feature type="region of interest" description="Disordered" evidence="4">
    <location>
        <begin position="1"/>
        <end position="26"/>
    </location>
</feature>
<dbReference type="Gene3D" id="1.10.150.130">
    <property type="match status" value="1"/>
</dbReference>
<dbReference type="SUPFAM" id="SSF56349">
    <property type="entry name" value="DNA breaking-rejoining enzymes"/>
    <property type="match status" value="1"/>
</dbReference>
<organism evidence="7 8">
    <name type="scientific">Rhodococcus qingshengii</name>
    <dbReference type="NCBI Taxonomy" id="334542"/>
    <lineage>
        <taxon>Bacteria</taxon>
        <taxon>Bacillati</taxon>
        <taxon>Actinomycetota</taxon>
        <taxon>Actinomycetes</taxon>
        <taxon>Mycobacteriales</taxon>
        <taxon>Nocardiaceae</taxon>
        <taxon>Rhodococcus</taxon>
        <taxon>Rhodococcus erythropolis group</taxon>
    </lineage>
</organism>
<evidence type="ECO:0000313" key="7">
    <source>
        <dbReference type="EMBL" id="PCK24155.1"/>
    </source>
</evidence>
<evidence type="ECO:0000256" key="4">
    <source>
        <dbReference type="SAM" id="MobiDB-lite"/>
    </source>
</evidence>
<dbReference type="EMBL" id="NOVD01000036">
    <property type="protein sequence ID" value="PCK24155.1"/>
    <property type="molecule type" value="Genomic_DNA"/>
</dbReference>
<dbReference type="InterPro" id="IPR052925">
    <property type="entry name" value="Phage_Integrase-like_Recomb"/>
</dbReference>
<dbReference type="AlphaFoldDB" id="A0A2A5J3I9"/>
<feature type="compositionally biased region" description="Polar residues" evidence="4">
    <location>
        <begin position="1"/>
        <end position="18"/>
    </location>
</feature>
<dbReference type="InterPro" id="IPR010998">
    <property type="entry name" value="Integrase_recombinase_N"/>
</dbReference>
<evidence type="ECO:0000313" key="8">
    <source>
        <dbReference type="Proteomes" id="UP000230886"/>
    </source>
</evidence>
<sequence>MDPSTIPNLPAATSTVGQLSPWGRGGDEAKARVVEAVSQSQASTTTRAYRSDWNRFARWCAANEIIALPAAAETVASYIAEAAAEPREGMGPYSPTTLRRWVASINFFHKAAALPPPGTSQLVVSTLAGLQRKAARDPNRRSRQREALLLDDIEHILVTAREGCSSWVDQVRERRDSALLLLGFAGAFRRSELANLVLADGRMHREDGLHLRVRVSKSDQGGVGQTKVAPFGRGHHHRCPVCAYRRWHQVVCAFDSGGRAAVIAELARTEPFTRHVCRDHGISPVNALAPLFRKIDRHGNISESGLSGAAIHSVIRVRASASGFSDEEVSMLGGHSPRAGFVTQSLSNGASTHSIMRQTGHKSPATVEIYARERNPAQNNAVMDLGF</sequence>
<protein>
    <recommendedName>
        <fullName evidence="9">Integrase</fullName>
    </recommendedName>
</protein>
<accession>A0A2A5J3I9</accession>
<evidence type="ECO:0000256" key="1">
    <source>
        <dbReference type="ARBA" id="ARBA00023125"/>
    </source>
</evidence>
<dbReference type="PROSITE" id="PS51898">
    <property type="entry name" value="TYR_RECOMBINASE"/>
    <property type="match status" value="1"/>
</dbReference>
<dbReference type="GO" id="GO:0015074">
    <property type="term" value="P:DNA integration"/>
    <property type="evidence" value="ECO:0007669"/>
    <property type="project" value="InterPro"/>
</dbReference>
<dbReference type="PANTHER" id="PTHR34605:SF3">
    <property type="entry name" value="P CELL-TYPE AGGLUTINATION PROTEIN MAP4-LIKE-RELATED"/>
    <property type="match status" value="1"/>
</dbReference>
<gene>
    <name evidence="7" type="ORF">CHR55_27325</name>
</gene>
<dbReference type="RefSeq" id="WP_099698530.1">
    <property type="nucleotide sequence ID" value="NZ_NOVD01000036.1"/>
</dbReference>
<evidence type="ECO:0008006" key="9">
    <source>
        <dbReference type="Google" id="ProtNLM"/>
    </source>
</evidence>
<evidence type="ECO:0000256" key="3">
    <source>
        <dbReference type="PROSITE-ProRule" id="PRU01248"/>
    </source>
</evidence>
<dbReference type="SUPFAM" id="SSF47823">
    <property type="entry name" value="lambda integrase-like, N-terminal domain"/>
    <property type="match status" value="1"/>
</dbReference>
<dbReference type="InterPro" id="IPR011010">
    <property type="entry name" value="DNA_brk_join_enz"/>
</dbReference>
<name>A0A2A5J3I9_RHOSG</name>